<sequence>SMPGGLSSSCLQQRDPGGYPYMFHDPLHSLSSSYNSRAAAACNSGVPQPTSHPSYASATPTSSVPVSTGTGVISAGVSVPVQIPSQTPDLSSNLASNYWPRIQ</sequence>
<dbReference type="AlphaFoldDB" id="A0A8K0DCY2"/>
<comment type="caution">
    <text evidence="2">The sequence shown here is derived from an EMBL/GenBank/DDBJ whole genome shotgun (WGS) entry which is preliminary data.</text>
</comment>
<protein>
    <submittedName>
        <fullName evidence="2">Uncharacterized protein</fullName>
    </submittedName>
</protein>
<gene>
    <name evidence="2" type="ORF">ILUMI_02699</name>
</gene>
<dbReference type="EMBL" id="VTPC01001014">
    <property type="protein sequence ID" value="KAF2903489.1"/>
    <property type="molecule type" value="Genomic_DNA"/>
</dbReference>
<organism evidence="2 3">
    <name type="scientific">Ignelater luminosus</name>
    <name type="common">Cucubano</name>
    <name type="synonym">Pyrophorus luminosus</name>
    <dbReference type="NCBI Taxonomy" id="2038154"/>
    <lineage>
        <taxon>Eukaryota</taxon>
        <taxon>Metazoa</taxon>
        <taxon>Ecdysozoa</taxon>
        <taxon>Arthropoda</taxon>
        <taxon>Hexapoda</taxon>
        <taxon>Insecta</taxon>
        <taxon>Pterygota</taxon>
        <taxon>Neoptera</taxon>
        <taxon>Endopterygota</taxon>
        <taxon>Coleoptera</taxon>
        <taxon>Polyphaga</taxon>
        <taxon>Elateriformia</taxon>
        <taxon>Elateroidea</taxon>
        <taxon>Elateridae</taxon>
        <taxon>Agrypninae</taxon>
        <taxon>Pyrophorini</taxon>
        <taxon>Ignelater</taxon>
    </lineage>
</organism>
<evidence type="ECO:0000313" key="2">
    <source>
        <dbReference type="EMBL" id="KAF2903489.1"/>
    </source>
</evidence>
<feature type="region of interest" description="Disordered" evidence="1">
    <location>
        <begin position="41"/>
        <end position="63"/>
    </location>
</feature>
<proteinExistence type="predicted"/>
<reference evidence="2" key="1">
    <citation type="submission" date="2019-08" db="EMBL/GenBank/DDBJ databases">
        <title>The genome of the North American firefly Photinus pyralis.</title>
        <authorList>
            <consortium name="Photinus pyralis genome working group"/>
            <person name="Fallon T.R."/>
            <person name="Sander Lower S.E."/>
            <person name="Weng J.-K."/>
        </authorList>
    </citation>
    <scope>NUCLEOTIDE SEQUENCE</scope>
    <source>
        <strain evidence="2">TRF0915ILg1</strain>
        <tissue evidence="2">Whole body</tissue>
    </source>
</reference>
<accession>A0A8K0DCY2</accession>
<name>A0A8K0DCY2_IGNLU</name>
<dbReference type="Proteomes" id="UP000801492">
    <property type="component" value="Unassembled WGS sequence"/>
</dbReference>
<evidence type="ECO:0000256" key="1">
    <source>
        <dbReference type="SAM" id="MobiDB-lite"/>
    </source>
</evidence>
<feature type="compositionally biased region" description="Polar residues" evidence="1">
    <location>
        <begin position="45"/>
        <end position="54"/>
    </location>
</feature>
<evidence type="ECO:0000313" key="3">
    <source>
        <dbReference type="Proteomes" id="UP000801492"/>
    </source>
</evidence>
<keyword evidence="3" id="KW-1185">Reference proteome</keyword>
<feature type="non-terminal residue" evidence="2">
    <location>
        <position position="103"/>
    </location>
</feature>
<dbReference type="OrthoDB" id="3225452at2759"/>